<evidence type="ECO:0000313" key="5">
    <source>
        <dbReference type="EMBL" id="MFC5550701.1"/>
    </source>
</evidence>
<dbReference type="RefSeq" id="WP_379773681.1">
    <property type="nucleotide sequence ID" value="NZ_JBHSMZ010000015.1"/>
</dbReference>
<dbReference type="Pfam" id="PF00535">
    <property type="entry name" value="Glycos_transf_2"/>
    <property type="match status" value="1"/>
</dbReference>
<keyword evidence="5" id="KW-0560">Oxidoreductase</keyword>
<dbReference type="GO" id="GO:0016757">
    <property type="term" value="F:glycosyltransferase activity"/>
    <property type="evidence" value="ECO:0007669"/>
    <property type="project" value="UniProtKB-KW"/>
</dbReference>
<gene>
    <name evidence="5" type="ORF">ACFPO9_19460</name>
</gene>
<dbReference type="GO" id="GO:0016491">
    <property type="term" value="F:oxidoreductase activity"/>
    <property type="evidence" value="ECO:0007669"/>
    <property type="project" value="UniProtKB-KW"/>
</dbReference>
<organism evidence="5 6">
    <name type="scientific">Massilia aerilata</name>
    <dbReference type="NCBI Taxonomy" id="453817"/>
    <lineage>
        <taxon>Bacteria</taxon>
        <taxon>Pseudomonadati</taxon>
        <taxon>Pseudomonadota</taxon>
        <taxon>Betaproteobacteria</taxon>
        <taxon>Burkholderiales</taxon>
        <taxon>Oxalobacteraceae</taxon>
        <taxon>Telluria group</taxon>
        <taxon>Massilia</taxon>
    </lineage>
</organism>
<dbReference type="SUPFAM" id="SSF53448">
    <property type="entry name" value="Nucleotide-diphospho-sugar transferases"/>
    <property type="match status" value="1"/>
</dbReference>
<comment type="similarity">
    <text evidence="1">Belongs to the glycosyltransferase 2 family.</text>
</comment>
<reference evidence="6" key="1">
    <citation type="journal article" date="2019" name="Int. J. Syst. Evol. Microbiol.">
        <title>The Global Catalogue of Microorganisms (GCM) 10K type strain sequencing project: providing services to taxonomists for standard genome sequencing and annotation.</title>
        <authorList>
            <consortium name="The Broad Institute Genomics Platform"/>
            <consortium name="The Broad Institute Genome Sequencing Center for Infectious Disease"/>
            <person name="Wu L."/>
            <person name="Ma J."/>
        </authorList>
    </citation>
    <scope>NUCLEOTIDE SEQUENCE [LARGE SCALE GENOMIC DNA]</scope>
    <source>
        <strain evidence="6">CGMCC 4.5798</strain>
    </source>
</reference>
<dbReference type="EMBL" id="JBHSMZ010000015">
    <property type="protein sequence ID" value="MFC5550701.1"/>
    <property type="molecule type" value="Genomic_DNA"/>
</dbReference>
<evidence type="ECO:0000256" key="2">
    <source>
        <dbReference type="ARBA" id="ARBA00022676"/>
    </source>
</evidence>
<sequence>MEHPAPDGAGNFPACRLAVVLSCFNRRPKTLEAIGCVLAQTAARNTVLDFFVTDDNSTDGSAEAILQLHPATRLFKGDGKLFWNGGMRLAWDQALKGDYDFYLWLNDDTFMFPHALQQLLDTHARCLGRHGRAGIVIGSTCDDQWRTSYGGERQRSRLRPLSLMTIPVNGEIQSCDTFNGNCVLVSRHAAAILGNLDGRFVHAIGDTDYGLRAKQAGIPMWVMPHFAGRCVNDHTVAGSFSDPAQPLRLRLRQALGPKGLPWKPWLVLCRRHAGPLWPAYWLWPYLKILATSVRPGRTVMKGR</sequence>
<feature type="domain" description="Glycosyltransferase 2-like" evidence="4">
    <location>
        <begin position="19"/>
        <end position="124"/>
    </location>
</feature>
<protein>
    <submittedName>
        <fullName evidence="5">Glycosyltransferase family 2 protein</fullName>
        <ecNumber evidence="5">2.4.-.-</ecNumber>
    </submittedName>
</protein>
<proteinExistence type="inferred from homology"/>
<dbReference type="PANTHER" id="PTHR43179">
    <property type="entry name" value="RHAMNOSYLTRANSFERASE WBBL"/>
    <property type="match status" value="1"/>
</dbReference>
<keyword evidence="3 5" id="KW-0808">Transferase</keyword>
<dbReference type="InterPro" id="IPR029044">
    <property type="entry name" value="Nucleotide-diphossugar_trans"/>
</dbReference>
<dbReference type="Proteomes" id="UP001596086">
    <property type="component" value="Unassembled WGS sequence"/>
</dbReference>
<evidence type="ECO:0000313" key="6">
    <source>
        <dbReference type="Proteomes" id="UP001596086"/>
    </source>
</evidence>
<dbReference type="PANTHER" id="PTHR43179:SF12">
    <property type="entry name" value="GALACTOFURANOSYLTRANSFERASE GLFT2"/>
    <property type="match status" value="1"/>
</dbReference>
<keyword evidence="6" id="KW-1185">Reference proteome</keyword>
<dbReference type="EC" id="2.4.-.-" evidence="5"/>
<name>A0ABW0S315_9BURK</name>
<accession>A0ABW0S315</accession>
<evidence type="ECO:0000256" key="3">
    <source>
        <dbReference type="ARBA" id="ARBA00022679"/>
    </source>
</evidence>
<evidence type="ECO:0000256" key="1">
    <source>
        <dbReference type="ARBA" id="ARBA00006739"/>
    </source>
</evidence>
<dbReference type="InterPro" id="IPR001173">
    <property type="entry name" value="Glyco_trans_2-like"/>
</dbReference>
<dbReference type="Gene3D" id="3.90.550.10">
    <property type="entry name" value="Spore Coat Polysaccharide Biosynthesis Protein SpsA, Chain A"/>
    <property type="match status" value="1"/>
</dbReference>
<keyword evidence="2 5" id="KW-0328">Glycosyltransferase</keyword>
<comment type="caution">
    <text evidence="5">The sequence shown here is derived from an EMBL/GenBank/DDBJ whole genome shotgun (WGS) entry which is preliminary data.</text>
</comment>
<evidence type="ECO:0000259" key="4">
    <source>
        <dbReference type="Pfam" id="PF00535"/>
    </source>
</evidence>